<dbReference type="EMBL" id="SRLO01000180">
    <property type="protein sequence ID" value="TNN69072.1"/>
    <property type="molecule type" value="Genomic_DNA"/>
</dbReference>
<name>A0A4Z2HVZ7_9TELE</name>
<dbReference type="Proteomes" id="UP000314294">
    <property type="component" value="Unassembled WGS sequence"/>
</dbReference>
<evidence type="ECO:0000313" key="2">
    <source>
        <dbReference type="Proteomes" id="UP000314294"/>
    </source>
</evidence>
<dbReference type="AlphaFoldDB" id="A0A4Z2HVZ7"/>
<accession>A0A4Z2HVZ7</accession>
<reference evidence="1 2" key="1">
    <citation type="submission" date="2019-03" db="EMBL/GenBank/DDBJ databases">
        <title>First draft genome of Liparis tanakae, snailfish: a comprehensive survey of snailfish specific genes.</title>
        <authorList>
            <person name="Kim W."/>
            <person name="Song I."/>
            <person name="Jeong J.-H."/>
            <person name="Kim D."/>
            <person name="Kim S."/>
            <person name="Ryu S."/>
            <person name="Song J.Y."/>
            <person name="Lee S.K."/>
        </authorList>
    </citation>
    <scope>NUCLEOTIDE SEQUENCE [LARGE SCALE GENOMIC DNA]</scope>
    <source>
        <tissue evidence="1">Muscle</tissue>
    </source>
</reference>
<organism evidence="1 2">
    <name type="scientific">Liparis tanakae</name>
    <name type="common">Tanaka's snailfish</name>
    <dbReference type="NCBI Taxonomy" id="230148"/>
    <lineage>
        <taxon>Eukaryota</taxon>
        <taxon>Metazoa</taxon>
        <taxon>Chordata</taxon>
        <taxon>Craniata</taxon>
        <taxon>Vertebrata</taxon>
        <taxon>Euteleostomi</taxon>
        <taxon>Actinopterygii</taxon>
        <taxon>Neopterygii</taxon>
        <taxon>Teleostei</taxon>
        <taxon>Neoteleostei</taxon>
        <taxon>Acanthomorphata</taxon>
        <taxon>Eupercaria</taxon>
        <taxon>Perciformes</taxon>
        <taxon>Cottioidei</taxon>
        <taxon>Cottales</taxon>
        <taxon>Liparidae</taxon>
        <taxon>Liparis</taxon>
    </lineage>
</organism>
<proteinExistence type="predicted"/>
<sequence length="97" mass="10946">MLVRRAQRYEKTKTHHSYTLSLYSAQYLPLKDSGPQVRLAVERSKPGRVVMMSYQGSASSCCGPELFGRSVHLRLSGSNVLPFLVHDQEHILDLLTT</sequence>
<protein>
    <submittedName>
        <fullName evidence="1">Uncharacterized protein</fullName>
    </submittedName>
</protein>
<evidence type="ECO:0000313" key="1">
    <source>
        <dbReference type="EMBL" id="TNN69072.1"/>
    </source>
</evidence>
<comment type="caution">
    <text evidence="1">The sequence shown here is derived from an EMBL/GenBank/DDBJ whole genome shotgun (WGS) entry which is preliminary data.</text>
</comment>
<gene>
    <name evidence="1" type="ORF">EYF80_020655</name>
</gene>
<keyword evidence="2" id="KW-1185">Reference proteome</keyword>